<evidence type="ECO:0000259" key="1">
    <source>
        <dbReference type="PROSITE" id="PS50181"/>
    </source>
</evidence>
<dbReference type="Proteomes" id="UP000008281">
    <property type="component" value="Unassembled WGS sequence"/>
</dbReference>
<dbReference type="PROSITE" id="PS50181">
    <property type="entry name" value="FBOX"/>
    <property type="match status" value="1"/>
</dbReference>
<feature type="domain" description="F-box" evidence="1">
    <location>
        <begin position="3"/>
        <end position="49"/>
    </location>
</feature>
<dbReference type="PANTHER" id="PTHR21503:SF52">
    <property type="entry name" value="F-BOX DOMAIN-CONTAINING PROTEIN"/>
    <property type="match status" value="1"/>
</dbReference>
<keyword evidence="3" id="KW-1185">Reference proteome</keyword>
<dbReference type="PANTHER" id="PTHR21503">
    <property type="entry name" value="F-BOX-CONTAINING HYPOTHETICAL PROTEIN C.ELEGANS"/>
    <property type="match status" value="1"/>
</dbReference>
<name>E3N3D8_CAERE</name>
<protein>
    <recommendedName>
        <fullName evidence="1">F-box domain-containing protein</fullName>
    </recommendedName>
</protein>
<dbReference type="EMBL" id="DS268519">
    <property type="protein sequence ID" value="EFO85014.1"/>
    <property type="molecule type" value="Genomic_DNA"/>
</dbReference>
<reference evidence="2" key="1">
    <citation type="submission" date="2007-07" db="EMBL/GenBank/DDBJ databases">
        <title>PCAP assembly of the Caenorhabditis remanei genome.</title>
        <authorList>
            <consortium name="The Caenorhabditis remanei Sequencing Consortium"/>
            <person name="Wilson R.K."/>
        </authorList>
    </citation>
    <scope>NUCLEOTIDE SEQUENCE [LARGE SCALE GENOMIC DNA]</scope>
    <source>
        <strain evidence="2">PB4641</strain>
    </source>
</reference>
<sequence length="263" mass="30074">MPPLPLLRLPQLVLCEIFKSLSIGEKIKLSLCSKKISTQINNAQFYSQKVLVDLDILNQNIRVHSENDEDIFEIFTYPESEISRNSNTEQCSIACCLLKIFQCKISTNISQYNSDLYQPTISMLFDLQVEFKKLTISLDGSEDQNLFNQISNKLGLVEDLQISPGWLPGFKPIFISWPQKITIWSSYWFTLEHILACTCTTIILEMSHLGNKDADVILRKWKAGGFPYLEYLSVEGESISNGRILGMYWMELQGMVIHTDDGL</sequence>
<dbReference type="InterPro" id="IPR001810">
    <property type="entry name" value="F-box_dom"/>
</dbReference>
<evidence type="ECO:0000313" key="2">
    <source>
        <dbReference type="EMBL" id="EFO85014.1"/>
    </source>
</evidence>
<accession>E3N3D8</accession>
<dbReference type="Pfam" id="PF07735">
    <property type="entry name" value="FBA_2"/>
    <property type="match status" value="1"/>
</dbReference>
<proteinExistence type="predicted"/>
<dbReference type="Pfam" id="PF00646">
    <property type="entry name" value="F-box"/>
    <property type="match status" value="1"/>
</dbReference>
<dbReference type="AlphaFoldDB" id="E3N3D8"/>
<gene>
    <name evidence="2" type="ORF">CRE_22013</name>
</gene>
<dbReference type="InterPro" id="IPR012885">
    <property type="entry name" value="F-box_Sdz-33"/>
</dbReference>
<dbReference type="InParanoid" id="E3N3D8"/>
<dbReference type="HOGENOM" id="CLU_028840_6_0_1"/>
<organism evidence="3">
    <name type="scientific">Caenorhabditis remanei</name>
    <name type="common">Caenorhabditis vulgaris</name>
    <dbReference type="NCBI Taxonomy" id="31234"/>
    <lineage>
        <taxon>Eukaryota</taxon>
        <taxon>Metazoa</taxon>
        <taxon>Ecdysozoa</taxon>
        <taxon>Nematoda</taxon>
        <taxon>Chromadorea</taxon>
        <taxon>Rhabditida</taxon>
        <taxon>Rhabditina</taxon>
        <taxon>Rhabditomorpha</taxon>
        <taxon>Rhabditoidea</taxon>
        <taxon>Rhabditidae</taxon>
        <taxon>Peloderinae</taxon>
        <taxon>Caenorhabditis</taxon>
    </lineage>
</organism>
<evidence type="ECO:0000313" key="3">
    <source>
        <dbReference type="Proteomes" id="UP000008281"/>
    </source>
</evidence>